<dbReference type="Proteomes" id="UP000428260">
    <property type="component" value="Chromosome"/>
</dbReference>
<accession>A0A6I6K3B8</accession>
<protein>
    <submittedName>
        <fullName evidence="1">Phage baseplate protein</fullName>
    </submittedName>
</protein>
<dbReference type="KEGG" id="mcos:GM418_26305"/>
<sequence length="1049" mass="120002">MAKCGKEILSGREGTGQLQRYIEALNPDSVKLNDFSLEEWMQFAYRFAKHVNYFNTINNEEPSADWQDFFIKDESLEDFQKLVNEGKNVTPHLALFVSFIKLLEFSKNRFNKLTKRHLDFYYHRILQIEKLPATPDKVHIIFELAKSVVDEKIARNTELDGGKDAAGIKRIYKTTEELIANKSVVSGLMSIYNDHSNHKLKAASVANSYDGVGSDFPDDKIKWWPFGYFGDNKYPELPDAKIGFALSSEVLELQEGQRNILITVEFKTNIESITASNLRENLDVYCSGEKEWLGPFTVQPTVLDSEGQVVFTSGLSASKKVLKLAFQIPKEEDSVVAYNSENLGEKFVSQFPVCRVLFKTENTDGFELYRKLAEKEINSCKINIDVRGVKSLDLESDIGTLNAEKPFYPFSTQPVKKSSFYVNYPELFKKNWTDLTFEIEWKNTPEKTGDYEAFVDLYFAYRTDYLYQANTSKFFGGMFDWIEAEEIWQFNTTPSNLIVGSDEHFKADVQILNKEDWETVEENHILFDADGDIFKTNVQVTNSSYEEDKNGPVRLSLNQSFLHELFPRIYALAFSSDDDDVLVPNEPYTPMVETIALNYTAEANMILGSSAENYKNNSLTLFHEHPFGQSEEHLYLKSQFDFLTGNDKKEYLVPTYCKGGELYIGLENVKNLQQVSLLLQVLEGSENPLADSFVGKQKAEWSILCQNEWKRLDSNYIISNETDNFLKSGIVKFSVPREVTQDNTKLPSGFVWVRIKIHKNYDAVCKAISIQAQAVLAEFSDNGNELSHLKNGLEADTISKLIHRVSTVKGISQPFSSFGGKPEESDKNYYRRVSERLRHKNRAITLWDYEHIILQEFPEIHKVKCLNHSSETSFLSPGDVLLAVIPDIVNKNVFDIYQPRVSKATLNKIQNHINKLNSFHVNAEVINPDYEEVTVDLKVKFYEGYDENYYLKVLNKDIIRLLSPWAFEETASIEFGVTLHLSLVINYIEKLKYVDYVEDVKLKKGSENNLTNVAPSSPKAILVSAKQHSLSTDVKSCTEITETEETCQT</sequence>
<dbReference type="RefSeq" id="WP_158870533.1">
    <property type="nucleotide sequence ID" value="NZ_CP046401.1"/>
</dbReference>
<evidence type="ECO:0000313" key="1">
    <source>
        <dbReference type="EMBL" id="QGY47047.1"/>
    </source>
</evidence>
<keyword evidence="2" id="KW-1185">Reference proteome</keyword>
<dbReference type="AlphaFoldDB" id="A0A6I6K3B8"/>
<dbReference type="EMBL" id="CP046401">
    <property type="protein sequence ID" value="QGY47047.1"/>
    <property type="molecule type" value="Genomic_DNA"/>
</dbReference>
<evidence type="ECO:0000313" key="2">
    <source>
        <dbReference type="Proteomes" id="UP000428260"/>
    </source>
</evidence>
<name>A0A6I6K3B8_9BACT</name>
<proteinExistence type="predicted"/>
<organism evidence="1 2">
    <name type="scientific">Maribellus comscasis</name>
    <dbReference type="NCBI Taxonomy" id="2681766"/>
    <lineage>
        <taxon>Bacteria</taxon>
        <taxon>Pseudomonadati</taxon>
        <taxon>Bacteroidota</taxon>
        <taxon>Bacteroidia</taxon>
        <taxon>Marinilabiliales</taxon>
        <taxon>Prolixibacteraceae</taxon>
        <taxon>Maribellus</taxon>
    </lineage>
</organism>
<reference evidence="1 2" key="1">
    <citation type="submission" date="2019-11" db="EMBL/GenBank/DDBJ databases">
        <authorList>
            <person name="Zheng R.K."/>
            <person name="Sun C.M."/>
        </authorList>
    </citation>
    <scope>NUCLEOTIDE SEQUENCE [LARGE SCALE GENOMIC DNA]</scope>
    <source>
        <strain evidence="1 2">WC007</strain>
    </source>
</reference>
<gene>
    <name evidence="1" type="ORF">GM418_26305</name>
</gene>